<gene>
    <name evidence="2" type="ORF">O181_054404</name>
</gene>
<reference evidence="2" key="1">
    <citation type="submission" date="2021-03" db="EMBL/GenBank/DDBJ databases">
        <title>Draft genome sequence of rust myrtle Austropuccinia psidii MF-1, a brazilian biotype.</title>
        <authorList>
            <person name="Quecine M.C."/>
            <person name="Pachon D.M.R."/>
            <person name="Bonatelli M.L."/>
            <person name="Correr F.H."/>
            <person name="Franceschini L.M."/>
            <person name="Leite T.F."/>
            <person name="Margarido G.R.A."/>
            <person name="Almeida C.A."/>
            <person name="Ferrarezi J.A."/>
            <person name="Labate C.A."/>
        </authorList>
    </citation>
    <scope>NUCLEOTIDE SEQUENCE</scope>
    <source>
        <strain evidence="2">MF-1</strain>
    </source>
</reference>
<evidence type="ECO:0000256" key="1">
    <source>
        <dbReference type="SAM" id="MobiDB-lite"/>
    </source>
</evidence>
<evidence type="ECO:0000313" key="3">
    <source>
        <dbReference type="Proteomes" id="UP000765509"/>
    </source>
</evidence>
<sequence length="176" mass="19958">MAEANQLQKDKGHLMTSNSINYVILKPIILCLPSNRADTTTRSLSVHIQSQPERLQQCIAAHRVPDPLRSVEKLHEFLPDCEKLPGPSRRLQVAQWMAFIDGKEEYCSLSSRMEGKQLSTTQESAKTAPVGRSSNYNVKKQTQAQNKGKGKAPARATESQTFSRIAWKMYFRWPEK</sequence>
<feature type="compositionally biased region" description="Polar residues" evidence="1">
    <location>
        <begin position="132"/>
        <end position="146"/>
    </location>
</feature>
<feature type="region of interest" description="Disordered" evidence="1">
    <location>
        <begin position="117"/>
        <end position="159"/>
    </location>
</feature>
<name>A0A9Q3HTM9_9BASI</name>
<evidence type="ECO:0000313" key="2">
    <source>
        <dbReference type="EMBL" id="MBW0514689.1"/>
    </source>
</evidence>
<dbReference type="Proteomes" id="UP000765509">
    <property type="component" value="Unassembled WGS sequence"/>
</dbReference>
<comment type="caution">
    <text evidence="2">The sequence shown here is derived from an EMBL/GenBank/DDBJ whole genome shotgun (WGS) entry which is preliminary data.</text>
</comment>
<accession>A0A9Q3HTM9</accession>
<dbReference type="EMBL" id="AVOT02024166">
    <property type="protein sequence ID" value="MBW0514689.1"/>
    <property type="molecule type" value="Genomic_DNA"/>
</dbReference>
<keyword evidence="3" id="KW-1185">Reference proteome</keyword>
<proteinExistence type="predicted"/>
<dbReference type="AlphaFoldDB" id="A0A9Q3HTM9"/>
<protein>
    <submittedName>
        <fullName evidence="2">Uncharacterized protein</fullName>
    </submittedName>
</protein>
<organism evidence="2 3">
    <name type="scientific">Austropuccinia psidii MF-1</name>
    <dbReference type="NCBI Taxonomy" id="1389203"/>
    <lineage>
        <taxon>Eukaryota</taxon>
        <taxon>Fungi</taxon>
        <taxon>Dikarya</taxon>
        <taxon>Basidiomycota</taxon>
        <taxon>Pucciniomycotina</taxon>
        <taxon>Pucciniomycetes</taxon>
        <taxon>Pucciniales</taxon>
        <taxon>Sphaerophragmiaceae</taxon>
        <taxon>Austropuccinia</taxon>
    </lineage>
</organism>